<evidence type="ECO:0000256" key="2">
    <source>
        <dbReference type="ARBA" id="ARBA00022553"/>
    </source>
</evidence>
<evidence type="ECO:0000256" key="5">
    <source>
        <dbReference type="ARBA" id="ARBA00022801"/>
    </source>
</evidence>
<keyword evidence="5" id="KW-0378">Hydrolase</keyword>
<keyword evidence="9" id="KW-1185">Reference proteome</keyword>
<sequence>MSNTDADESPDSVSLVREPMQRSLHPLHPSRAHPTSTNGGLKRPDRGVPIDVPTTHRRRSTFSVTNANPALMTGSRDGGGILKRKTSISQQGQAHRSSISSPPSTIFFNGIGDYDVVGTIARYNTPLLEKERDTQKHPKSKAKSTEIVLVSDEDELHDPKSVKRKRLSKDPVITGSISDSSQSGGTMISRMKKSTTPIDSSYKSDSTLHPTLHPDLTRKMASSLNNHHPKPVTIPRATTAKSENGSAGTTMNLSKVVSVTVPVKSPPRQQPVSRLTNLGSLSRRLSLTEKVSSLGSGTSPLAHIACLRIGTNEIKKPDMTLQLGSDQFNLVVDNIQFKLPYDDIRIFEYYTEEDIKLLVIGGREGLEPGSILDTYYDPRPDSGKSRRILVYCDAKSSDILICASKLREMGVDAKQMLPDLALKIINQQRLSKAPPSPSPPPLPPSSLPLPPPVTPPHVPEKAEQGEDQLLFVYPFKSNVKSKSIAIRSTDVSRLADDEFLNDTLIEFGLNKGVASTYEAIKSWTNKVDLFSKKYIIVPIHENLHWYLAIITNPGLLLREPDQSTTSSPSIGSSSEAESKLRPMNGSAAAATGDTEPATEEPENSVSATATEFKDAVADSAFQSLLHREKPAAKSSKLSQTPLIDPESKPYIIVLDSLEGSHPNVFKSLRSYLQQELLHRKNVDLSITSKVIPGRYAKCPQQKNFCDCGLYLLHYAESFLQHPSQLLTVILNKSEDPTYWGLDELKEKRERYREIVSELTEEYKAYRFSLAQIAEFKGKEKPRV</sequence>
<reference evidence="8" key="1">
    <citation type="journal article" date="2020" name="Fungal Divers.">
        <title>Resolving the Mortierellaceae phylogeny through synthesis of multi-gene phylogenetics and phylogenomics.</title>
        <authorList>
            <person name="Vandepol N."/>
            <person name="Liber J."/>
            <person name="Desiro A."/>
            <person name="Na H."/>
            <person name="Kennedy M."/>
            <person name="Barry K."/>
            <person name="Grigoriev I.V."/>
            <person name="Miller A.N."/>
            <person name="O'Donnell K."/>
            <person name="Stajich J.E."/>
            <person name="Bonito G."/>
        </authorList>
    </citation>
    <scope>NUCLEOTIDE SEQUENCE</scope>
    <source>
        <strain evidence="8">KOD1015</strain>
    </source>
</reference>
<feature type="compositionally biased region" description="Polar residues" evidence="6">
    <location>
        <begin position="239"/>
        <end position="249"/>
    </location>
</feature>
<dbReference type="InterPro" id="IPR038765">
    <property type="entry name" value="Papain-like_cys_pep_sf"/>
</dbReference>
<comment type="caution">
    <text evidence="8">The sequence shown here is derived from an EMBL/GenBank/DDBJ whole genome shotgun (WGS) entry which is preliminary data.</text>
</comment>
<evidence type="ECO:0000313" key="8">
    <source>
        <dbReference type="EMBL" id="KAF9585203.1"/>
    </source>
</evidence>
<keyword evidence="4" id="KW-0833">Ubl conjugation pathway</keyword>
<proteinExistence type="inferred from homology"/>
<evidence type="ECO:0000313" key="9">
    <source>
        <dbReference type="Proteomes" id="UP000780801"/>
    </source>
</evidence>
<dbReference type="PANTHER" id="PTHR46896">
    <property type="entry name" value="SENTRIN-SPECIFIC PROTEASE"/>
    <property type="match status" value="1"/>
</dbReference>
<dbReference type="GO" id="GO:0005737">
    <property type="term" value="C:cytoplasm"/>
    <property type="evidence" value="ECO:0007669"/>
    <property type="project" value="TreeGrafter"/>
</dbReference>
<dbReference type="PROSITE" id="PS50600">
    <property type="entry name" value="ULP_PROTEASE"/>
    <property type="match status" value="1"/>
</dbReference>
<dbReference type="GO" id="GO:0070139">
    <property type="term" value="F:SUMO-specific endopeptidase activity"/>
    <property type="evidence" value="ECO:0007669"/>
    <property type="project" value="TreeGrafter"/>
</dbReference>
<dbReference type="EMBL" id="JAABOA010000231">
    <property type="protein sequence ID" value="KAF9585203.1"/>
    <property type="molecule type" value="Genomic_DNA"/>
</dbReference>
<feature type="region of interest" description="Disordered" evidence="6">
    <location>
        <begin position="430"/>
        <end position="461"/>
    </location>
</feature>
<protein>
    <recommendedName>
        <fullName evidence="7">Ubiquitin-like protease family profile domain-containing protein</fullName>
    </recommendedName>
</protein>
<dbReference type="GO" id="GO:0016926">
    <property type="term" value="P:protein desumoylation"/>
    <property type="evidence" value="ECO:0007669"/>
    <property type="project" value="TreeGrafter"/>
</dbReference>
<comment type="similarity">
    <text evidence="1">Belongs to the peptidase C48 family.</text>
</comment>
<dbReference type="OrthoDB" id="442460at2759"/>
<dbReference type="PANTHER" id="PTHR46896:SF3">
    <property type="entry name" value="FI06413P-RELATED"/>
    <property type="match status" value="1"/>
</dbReference>
<dbReference type="AlphaFoldDB" id="A0A9P6KHL2"/>
<dbReference type="InterPro" id="IPR051947">
    <property type="entry name" value="Sentrin-specific_protease"/>
</dbReference>
<feature type="compositionally biased region" description="Pro residues" evidence="6">
    <location>
        <begin position="434"/>
        <end position="457"/>
    </location>
</feature>
<name>A0A9P6KHL2_9FUNG</name>
<dbReference type="Proteomes" id="UP000780801">
    <property type="component" value="Unassembled WGS sequence"/>
</dbReference>
<dbReference type="Gene3D" id="3.40.395.10">
    <property type="entry name" value="Adenoviral Proteinase, Chain A"/>
    <property type="match status" value="1"/>
</dbReference>
<evidence type="ECO:0000256" key="3">
    <source>
        <dbReference type="ARBA" id="ARBA00022670"/>
    </source>
</evidence>
<dbReference type="GO" id="GO:0006508">
    <property type="term" value="P:proteolysis"/>
    <property type="evidence" value="ECO:0007669"/>
    <property type="project" value="UniProtKB-KW"/>
</dbReference>
<evidence type="ECO:0000259" key="7">
    <source>
        <dbReference type="PROSITE" id="PS50600"/>
    </source>
</evidence>
<feature type="compositionally biased region" description="Polar residues" evidence="6">
    <location>
        <begin position="194"/>
        <end position="209"/>
    </location>
</feature>
<feature type="compositionally biased region" description="Low complexity" evidence="6">
    <location>
        <begin position="563"/>
        <end position="575"/>
    </location>
</feature>
<feature type="domain" description="Ubiquitin-like protease family profile" evidence="7">
    <location>
        <begin position="422"/>
        <end position="718"/>
    </location>
</feature>
<feature type="region of interest" description="Disordered" evidence="6">
    <location>
        <begin position="172"/>
        <end position="249"/>
    </location>
</feature>
<feature type="region of interest" description="Disordered" evidence="6">
    <location>
        <begin position="560"/>
        <end position="606"/>
    </location>
</feature>
<evidence type="ECO:0000256" key="1">
    <source>
        <dbReference type="ARBA" id="ARBA00005234"/>
    </source>
</evidence>
<accession>A0A9P6KHL2</accession>
<keyword evidence="2" id="KW-0597">Phosphoprotein</keyword>
<dbReference type="InterPro" id="IPR003653">
    <property type="entry name" value="Peptidase_C48_C"/>
</dbReference>
<dbReference type="Pfam" id="PF02902">
    <property type="entry name" value="Peptidase_C48"/>
    <property type="match status" value="1"/>
</dbReference>
<feature type="compositionally biased region" description="Polar residues" evidence="6">
    <location>
        <begin position="175"/>
        <end position="186"/>
    </location>
</feature>
<evidence type="ECO:0000256" key="6">
    <source>
        <dbReference type="SAM" id="MobiDB-lite"/>
    </source>
</evidence>
<dbReference type="SUPFAM" id="SSF54001">
    <property type="entry name" value="Cysteine proteinases"/>
    <property type="match status" value="1"/>
</dbReference>
<feature type="compositionally biased region" description="Polar residues" evidence="6">
    <location>
        <begin position="87"/>
        <end position="96"/>
    </location>
</feature>
<gene>
    <name evidence="8" type="ORF">BGW38_003448</name>
</gene>
<feature type="region of interest" description="Disordered" evidence="6">
    <location>
        <begin position="129"/>
        <end position="152"/>
    </location>
</feature>
<keyword evidence="3" id="KW-0645">Protease</keyword>
<feature type="compositionally biased region" description="Acidic residues" evidence="6">
    <location>
        <begin position="1"/>
        <end position="10"/>
    </location>
</feature>
<evidence type="ECO:0000256" key="4">
    <source>
        <dbReference type="ARBA" id="ARBA00022786"/>
    </source>
</evidence>
<organism evidence="8 9">
    <name type="scientific">Lunasporangiospora selenospora</name>
    <dbReference type="NCBI Taxonomy" id="979761"/>
    <lineage>
        <taxon>Eukaryota</taxon>
        <taxon>Fungi</taxon>
        <taxon>Fungi incertae sedis</taxon>
        <taxon>Mucoromycota</taxon>
        <taxon>Mortierellomycotina</taxon>
        <taxon>Mortierellomycetes</taxon>
        <taxon>Mortierellales</taxon>
        <taxon>Mortierellaceae</taxon>
        <taxon>Lunasporangiospora</taxon>
    </lineage>
</organism>
<feature type="region of interest" description="Disordered" evidence="6">
    <location>
        <begin position="1"/>
        <end position="105"/>
    </location>
</feature>
<dbReference type="GO" id="GO:0005634">
    <property type="term" value="C:nucleus"/>
    <property type="evidence" value="ECO:0007669"/>
    <property type="project" value="TreeGrafter"/>
</dbReference>